<gene>
    <name evidence="2" type="ORF">DFR71_1702</name>
</gene>
<proteinExistence type="predicted"/>
<dbReference type="AlphaFoldDB" id="A0A4R1G344"/>
<dbReference type="EMBL" id="SMFR01000001">
    <property type="protein sequence ID" value="TCK00695.1"/>
    <property type="molecule type" value="Genomic_DNA"/>
</dbReference>
<name>A0A4R1G344_9NOCA</name>
<keyword evidence="3" id="KW-1185">Reference proteome</keyword>
<protein>
    <submittedName>
        <fullName evidence="2">Uncharacterized protein</fullName>
    </submittedName>
</protein>
<comment type="caution">
    <text evidence="2">The sequence shown here is derived from an EMBL/GenBank/DDBJ whole genome shotgun (WGS) entry which is preliminary data.</text>
</comment>
<evidence type="ECO:0000313" key="2">
    <source>
        <dbReference type="EMBL" id="TCK00695.1"/>
    </source>
</evidence>
<organism evidence="2 3">
    <name type="scientific">Nocardia alba</name>
    <dbReference type="NCBI Taxonomy" id="225051"/>
    <lineage>
        <taxon>Bacteria</taxon>
        <taxon>Bacillati</taxon>
        <taxon>Actinomycetota</taxon>
        <taxon>Actinomycetes</taxon>
        <taxon>Mycobacteriales</taxon>
        <taxon>Nocardiaceae</taxon>
        <taxon>Nocardia</taxon>
    </lineage>
</organism>
<dbReference type="Proteomes" id="UP000294856">
    <property type="component" value="Unassembled WGS sequence"/>
</dbReference>
<evidence type="ECO:0000256" key="1">
    <source>
        <dbReference type="SAM" id="MobiDB-lite"/>
    </source>
</evidence>
<reference evidence="2 3" key="1">
    <citation type="submission" date="2019-03" db="EMBL/GenBank/DDBJ databases">
        <title>Genomic Encyclopedia of Type Strains, Phase IV (KMG-IV): sequencing the most valuable type-strain genomes for metagenomic binning, comparative biology and taxonomic classification.</title>
        <authorList>
            <person name="Goeker M."/>
        </authorList>
    </citation>
    <scope>NUCLEOTIDE SEQUENCE [LARGE SCALE GENOMIC DNA]</scope>
    <source>
        <strain evidence="2 3">DSM 44684</strain>
    </source>
</reference>
<accession>A0A4R1G344</accession>
<sequence length="227" mass="23952">MTNEALRGIEPGATMATAMLSPVMGGLIRTWTDRGSQLWSVEDPGGLSRMLGRGVVGRTPMPDNRFREAAYLNADTGTLVVQNRFAAGEGDRVQVEANVFQLGDPVPPETNPWGDLKEFLSAAALSAVERGEYFVVELGGWDAIPEPYCLFAVVDQGDGPVSLIEAAPAPRGTGIWPDAPQDQRGSTVTAPATEQSLPGAGIFAVAAIKTWGAQPWDVALTFGKLAG</sequence>
<feature type="compositionally biased region" description="Polar residues" evidence="1">
    <location>
        <begin position="183"/>
        <end position="192"/>
    </location>
</feature>
<feature type="region of interest" description="Disordered" evidence="1">
    <location>
        <begin position="172"/>
        <end position="192"/>
    </location>
</feature>
<evidence type="ECO:0000313" key="3">
    <source>
        <dbReference type="Proteomes" id="UP000294856"/>
    </source>
</evidence>
<dbReference type="STRING" id="1210063.GCA_001612665_04569"/>